<keyword evidence="5" id="KW-0653">Protein transport</keyword>
<dbReference type="PANTHER" id="PTHR31658">
    <property type="entry name" value="CONSERVED OLIGOMERIC GOLGI COMPLEX SUBUNIT 1"/>
    <property type="match status" value="1"/>
</dbReference>
<evidence type="ECO:0000256" key="2">
    <source>
        <dbReference type="ARBA" id="ARBA00006653"/>
    </source>
</evidence>
<dbReference type="PANTHER" id="PTHR31658:SF0">
    <property type="entry name" value="CONSERVED OLIGOMERIC GOLGI COMPLEX SUBUNIT 1"/>
    <property type="match status" value="1"/>
</dbReference>
<evidence type="ECO:0000256" key="1">
    <source>
        <dbReference type="ARBA" id="ARBA00004395"/>
    </source>
</evidence>
<comment type="caution">
    <text evidence="8">The sequence shown here is derived from an EMBL/GenBank/DDBJ whole genome shotgun (WGS) entry which is preliminary data.</text>
</comment>
<dbReference type="AlphaFoldDB" id="A0AAW0LYK3"/>
<gene>
    <name evidence="8" type="ORF">CFP56_021541</name>
</gene>
<name>A0AAW0LYK3_QUESU</name>
<reference evidence="8" key="3">
    <citation type="submission" date="2023-07" db="EMBL/GenBank/DDBJ databases">
        <title>An improved reference 1 genome and first organelle genomes of Quercus suber.</title>
        <authorList>
            <consortium name="Genosuber Consortium"/>
            <person name="Usie A."/>
            <person name="Serra O."/>
            <person name="Barros P."/>
        </authorList>
    </citation>
    <scope>NUCLEOTIDE SEQUENCE</scope>
    <source>
        <strain evidence="8">HL8</strain>
        <tissue evidence="8">Leaves</tissue>
    </source>
</reference>
<dbReference type="GO" id="GO:0006891">
    <property type="term" value="P:intra-Golgi vesicle-mediated transport"/>
    <property type="evidence" value="ECO:0007669"/>
    <property type="project" value="InterPro"/>
</dbReference>
<comment type="subcellular location">
    <subcellularLocation>
        <location evidence="1">Golgi apparatus membrane</location>
        <topology evidence="1">Peripheral membrane protein</topology>
    </subcellularLocation>
</comment>
<reference evidence="8" key="1">
    <citation type="submission" date="2017-12" db="EMBL/GenBank/DDBJ databases">
        <authorList>
            <person name="Barbosa P."/>
            <person name="Usie A."/>
            <person name="Ramos A.M."/>
        </authorList>
    </citation>
    <scope>NUCLEOTIDE SEQUENCE</scope>
    <source>
        <strain evidence="8">HL8</strain>
        <tissue evidence="8">Leaves</tissue>
    </source>
</reference>
<evidence type="ECO:0000256" key="4">
    <source>
        <dbReference type="ARBA" id="ARBA00022448"/>
    </source>
</evidence>
<dbReference type="GO" id="GO:0015031">
    <property type="term" value="P:protein transport"/>
    <property type="evidence" value="ECO:0007669"/>
    <property type="project" value="UniProtKB-KW"/>
</dbReference>
<evidence type="ECO:0000313" key="8">
    <source>
        <dbReference type="EMBL" id="KAK7856772.1"/>
    </source>
</evidence>
<keyword evidence="4" id="KW-0813">Transport</keyword>
<comment type="similarity">
    <text evidence="2">Belongs to the COG1 family.</text>
</comment>
<dbReference type="GO" id="GO:0000139">
    <property type="term" value="C:Golgi membrane"/>
    <property type="evidence" value="ECO:0007669"/>
    <property type="project" value="UniProtKB-SubCell"/>
</dbReference>
<evidence type="ECO:0000256" key="5">
    <source>
        <dbReference type="ARBA" id="ARBA00022927"/>
    </source>
</evidence>
<protein>
    <recommendedName>
        <fullName evidence="3">Conserved oligomeric Golgi complex subunit 1</fullName>
    </recommendedName>
</protein>
<evidence type="ECO:0000256" key="6">
    <source>
        <dbReference type="ARBA" id="ARBA00023034"/>
    </source>
</evidence>
<dbReference type="EMBL" id="PKMF04000033">
    <property type="protein sequence ID" value="KAK7856772.1"/>
    <property type="molecule type" value="Genomic_DNA"/>
</dbReference>
<organism evidence="8">
    <name type="scientific">Quercus suber</name>
    <name type="common">Cork oak</name>
    <dbReference type="NCBI Taxonomy" id="58331"/>
    <lineage>
        <taxon>Eukaryota</taxon>
        <taxon>Viridiplantae</taxon>
        <taxon>Streptophyta</taxon>
        <taxon>Embryophyta</taxon>
        <taxon>Tracheophyta</taxon>
        <taxon>Spermatophyta</taxon>
        <taxon>Magnoliopsida</taxon>
        <taxon>eudicotyledons</taxon>
        <taxon>Gunneridae</taxon>
        <taxon>Pentapetalae</taxon>
        <taxon>rosids</taxon>
        <taxon>fabids</taxon>
        <taxon>Fagales</taxon>
        <taxon>Fagaceae</taxon>
        <taxon>Quercus</taxon>
    </lineage>
</organism>
<sequence length="325" mass="36138">MATIAAEIPDEFGLAPMERSVLRFLKEHRSCIVWEGEVVSRPDPPPPPHASPILEFPPPPYTSPSLEIPPRTAPTFPSLDIPVPIAYASSHLGIPSPTPCTFFDLVHLSLTLPSFDLGIDFNETPLVMHTQSPFNARSLTKEMQYPLSHIPDTVQHSISVKCIRVSIPSEFVMDVVDRLFVAMFKDLTRVVNVVDTIRAIGEISGGHGQIDFQEYLNRPSTGDGVWFIDLTVKKIRDAVDSRCQSVLQDVLSFLESPKAALRLKDLAPYVQNKCNESMSTILTQLKCEIDNLYAAMENANKEGWPVPPAKTVERSLFIGKLLFAF</sequence>
<evidence type="ECO:0000256" key="7">
    <source>
        <dbReference type="ARBA" id="ARBA00023136"/>
    </source>
</evidence>
<reference evidence="8" key="2">
    <citation type="journal article" date="2018" name="Sci. Data">
        <title>The draft genome sequence of cork oak.</title>
        <authorList>
            <person name="Ramos A.M."/>
            <person name="Usie A."/>
            <person name="Barbosa P."/>
            <person name="Barros P.M."/>
            <person name="Capote T."/>
            <person name="Chaves I."/>
            <person name="Simoes F."/>
            <person name="Abreu I."/>
            <person name="Carrasquinho I."/>
            <person name="Faro C."/>
            <person name="Guimaraes J.B."/>
            <person name="Mendonca D."/>
            <person name="Nobrega F."/>
            <person name="Rodrigues L."/>
            <person name="Saibo N.J.M."/>
            <person name="Varela M.C."/>
            <person name="Egas C."/>
            <person name="Matos J."/>
            <person name="Miguel C.M."/>
            <person name="Oliveira M.M."/>
            <person name="Ricardo C.P."/>
            <person name="Goncalves S."/>
        </authorList>
    </citation>
    <scope>NUCLEOTIDE SEQUENCE [LARGE SCALE GENOMIC DNA]</scope>
    <source>
        <strain evidence="8">HL8</strain>
    </source>
</reference>
<keyword evidence="6" id="KW-0333">Golgi apparatus</keyword>
<evidence type="ECO:0000256" key="3">
    <source>
        <dbReference type="ARBA" id="ARBA00020978"/>
    </source>
</evidence>
<proteinExistence type="inferred from homology"/>
<dbReference type="InterPro" id="IPR033370">
    <property type="entry name" value="COG1"/>
</dbReference>
<dbReference type="GO" id="GO:0017119">
    <property type="term" value="C:Golgi transport complex"/>
    <property type="evidence" value="ECO:0007669"/>
    <property type="project" value="InterPro"/>
</dbReference>
<keyword evidence="7" id="KW-0472">Membrane</keyword>
<accession>A0AAW0LYK3</accession>